<dbReference type="SUPFAM" id="SSF56436">
    <property type="entry name" value="C-type lectin-like"/>
    <property type="match status" value="1"/>
</dbReference>
<evidence type="ECO:0000259" key="9">
    <source>
        <dbReference type="PROSITE" id="PS50041"/>
    </source>
</evidence>
<protein>
    <submittedName>
        <fullName evidence="10">C-type lectin</fullName>
    </submittedName>
</protein>
<evidence type="ECO:0000256" key="2">
    <source>
        <dbReference type="ARBA" id="ARBA00006250"/>
    </source>
</evidence>
<dbReference type="SMART" id="SM00034">
    <property type="entry name" value="CLECT"/>
    <property type="match status" value="1"/>
</dbReference>
<sequence>MERFIFGVLLVVALSLSGTGADPQCPVTWSFYDGHCYKLFKQLKNWGDAERFCRQEEEGAHLASIHSKRERDFVAEMVSRKVYLLNVWIGLWASWKPRFWRWSNGYSFRYESWALGEPNNFLWSEYCVTLTSISGYLKWNDQNCGFQCHFICKFQPQGEGST</sequence>
<dbReference type="Gene3D" id="3.10.100.10">
    <property type="entry name" value="Mannose-Binding Protein A, subunit A"/>
    <property type="match status" value="1"/>
</dbReference>
<evidence type="ECO:0000256" key="1">
    <source>
        <dbReference type="ARBA" id="ARBA00004613"/>
    </source>
</evidence>
<dbReference type="AlphaFoldDB" id="A0A182C5T5"/>
<dbReference type="Pfam" id="PF00059">
    <property type="entry name" value="Lectin_C"/>
    <property type="match status" value="1"/>
</dbReference>
<proteinExistence type="inferred from homology"/>
<dbReference type="InterPro" id="IPR016187">
    <property type="entry name" value="CTDL_fold"/>
</dbReference>
<keyword evidence="4" id="KW-0479">Metal-binding</keyword>
<keyword evidence="5 10" id="KW-0430">Lectin</keyword>
<dbReference type="PROSITE" id="PS50041">
    <property type="entry name" value="C_TYPE_LECTIN_2"/>
    <property type="match status" value="1"/>
</dbReference>
<dbReference type="PANTHER" id="PTHR22803">
    <property type="entry name" value="MANNOSE, PHOSPHOLIPASE, LECTIN RECEPTOR RELATED"/>
    <property type="match status" value="1"/>
</dbReference>
<dbReference type="InterPro" id="IPR018378">
    <property type="entry name" value="C-type_lectin_CS"/>
</dbReference>
<comment type="subcellular location">
    <subcellularLocation>
        <location evidence="1">Secreted</location>
    </subcellularLocation>
</comment>
<keyword evidence="3" id="KW-0964">Secreted</keyword>
<dbReference type="InterPro" id="IPR016186">
    <property type="entry name" value="C-type_lectin-like/link_sf"/>
</dbReference>
<dbReference type="GO" id="GO:0030246">
    <property type="term" value="F:carbohydrate binding"/>
    <property type="evidence" value="ECO:0007669"/>
    <property type="project" value="UniProtKB-KW"/>
</dbReference>
<dbReference type="EMBL" id="GEHL01006919">
    <property type="protein sequence ID" value="JAS03151.1"/>
    <property type="molecule type" value="Transcribed_RNA"/>
</dbReference>
<accession>A0A182C5T5</accession>
<dbReference type="FunFam" id="3.10.100.10:FF:000015">
    <property type="entry name" value="C-type lectin Cal"/>
    <property type="match status" value="1"/>
</dbReference>
<evidence type="ECO:0000256" key="4">
    <source>
        <dbReference type="ARBA" id="ARBA00022723"/>
    </source>
</evidence>
<keyword evidence="7" id="KW-1015">Disulfide bond</keyword>
<keyword evidence="8" id="KW-0732">Signal</keyword>
<dbReference type="PRINTS" id="PR01504">
    <property type="entry name" value="PNCREATITSAP"/>
</dbReference>
<dbReference type="InterPro" id="IPR001304">
    <property type="entry name" value="C-type_lectin-like"/>
</dbReference>
<feature type="domain" description="C-type lectin" evidence="9">
    <location>
        <begin position="32"/>
        <end position="153"/>
    </location>
</feature>
<dbReference type="PROSITE" id="PS00615">
    <property type="entry name" value="C_TYPE_LECTIN_1"/>
    <property type="match status" value="1"/>
</dbReference>
<evidence type="ECO:0000256" key="8">
    <source>
        <dbReference type="SAM" id="SignalP"/>
    </source>
</evidence>
<reference evidence="10" key="1">
    <citation type="submission" date="2016-03" db="EMBL/GenBank/DDBJ databases">
        <title>Trends in the evolution of snake toxins underscored by an integrative omics approach to profile the venom of the colubrid Phalotris mertensi.</title>
        <authorList>
            <person name="Campos P.F."/>
            <person name="Silva D.A."/>
            <person name="Zelanis A."/>
            <person name="Paes Leme A.F."/>
            <person name="Rocha M.M."/>
            <person name="Menezes M.C."/>
            <person name="Serrano S.M."/>
            <person name="Junqueira de Azevedo I.L."/>
        </authorList>
    </citation>
    <scope>NUCLEOTIDE SEQUENCE</scope>
    <source>
        <strain evidence="10">Eukaryotic</strain>
        <tissue evidence="10">Venom gland</tissue>
    </source>
</reference>
<evidence type="ECO:0000256" key="6">
    <source>
        <dbReference type="ARBA" id="ARBA00022837"/>
    </source>
</evidence>
<evidence type="ECO:0000313" key="10">
    <source>
        <dbReference type="EMBL" id="JAS03151.1"/>
    </source>
</evidence>
<dbReference type="InterPro" id="IPR050111">
    <property type="entry name" value="C-type_lectin/snaclec_domain"/>
</dbReference>
<evidence type="ECO:0000256" key="7">
    <source>
        <dbReference type="ARBA" id="ARBA00023157"/>
    </source>
</evidence>
<dbReference type="GO" id="GO:0005576">
    <property type="term" value="C:extracellular region"/>
    <property type="evidence" value="ECO:0007669"/>
    <property type="project" value="UniProtKB-SubCell"/>
</dbReference>
<name>A0A182C5T5_9SAUR</name>
<feature type="signal peptide" evidence="8">
    <location>
        <begin position="1"/>
        <end position="21"/>
    </location>
</feature>
<evidence type="ECO:0000256" key="5">
    <source>
        <dbReference type="ARBA" id="ARBA00022734"/>
    </source>
</evidence>
<dbReference type="GO" id="GO:0046872">
    <property type="term" value="F:metal ion binding"/>
    <property type="evidence" value="ECO:0007669"/>
    <property type="project" value="UniProtKB-KW"/>
</dbReference>
<comment type="similarity">
    <text evidence="2">Belongs to the true venom lectin family.</text>
</comment>
<organism evidence="10">
    <name type="scientific">Phalotris mertensi</name>
    <dbReference type="NCBI Taxonomy" id="1260334"/>
    <lineage>
        <taxon>Eukaryota</taxon>
        <taxon>Metazoa</taxon>
        <taxon>Chordata</taxon>
        <taxon>Craniata</taxon>
        <taxon>Vertebrata</taxon>
        <taxon>Euteleostomi</taxon>
        <taxon>Lepidosauria</taxon>
        <taxon>Squamata</taxon>
        <taxon>Bifurcata</taxon>
        <taxon>Unidentata</taxon>
        <taxon>Episquamata</taxon>
        <taxon>Toxicofera</taxon>
        <taxon>Serpentes</taxon>
        <taxon>Colubroidea</taxon>
        <taxon>Dipsadidae</taxon>
        <taxon>Phalotris</taxon>
    </lineage>
</organism>
<feature type="chain" id="PRO_5008116149" evidence="8">
    <location>
        <begin position="22"/>
        <end position="162"/>
    </location>
</feature>
<keyword evidence="6" id="KW-0106">Calcium</keyword>
<evidence type="ECO:0000256" key="3">
    <source>
        <dbReference type="ARBA" id="ARBA00022525"/>
    </source>
</evidence>